<evidence type="ECO:0000256" key="1">
    <source>
        <dbReference type="SAM" id="Phobius"/>
    </source>
</evidence>
<dbReference type="KEGG" id="ffu:CLAFUR5_01930"/>
<name>A0A9Q8P3Q2_PASFU</name>
<dbReference type="RefSeq" id="XP_047756293.1">
    <property type="nucleotide sequence ID" value="XM_047901078.1"/>
</dbReference>
<dbReference type="OrthoDB" id="3650501at2759"/>
<evidence type="ECO:0000313" key="2">
    <source>
        <dbReference type="EMBL" id="UJO11927.1"/>
    </source>
</evidence>
<dbReference type="EMBL" id="CP090163">
    <property type="protein sequence ID" value="UJO11927.1"/>
    <property type="molecule type" value="Genomic_DNA"/>
</dbReference>
<keyword evidence="1" id="KW-0472">Membrane</keyword>
<evidence type="ECO:0000313" key="3">
    <source>
        <dbReference type="Proteomes" id="UP000756132"/>
    </source>
</evidence>
<proteinExistence type="predicted"/>
<dbReference type="GeneID" id="71981808"/>
<dbReference type="Proteomes" id="UP000756132">
    <property type="component" value="Chromosome 1"/>
</dbReference>
<feature type="transmembrane region" description="Helical" evidence="1">
    <location>
        <begin position="136"/>
        <end position="158"/>
    </location>
</feature>
<dbReference type="AlphaFoldDB" id="A0A9Q8P3Q2"/>
<organism evidence="2 3">
    <name type="scientific">Passalora fulva</name>
    <name type="common">Tomato leaf mold</name>
    <name type="synonym">Cladosporium fulvum</name>
    <dbReference type="NCBI Taxonomy" id="5499"/>
    <lineage>
        <taxon>Eukaryota</taxon>
        <taxon>Fungi</taxon>
        <taxon>Dikarya</taxon>
        <taxon>Ascomycota</taxon>
        <taxon>Pezizomycotina</taxon>
        <taxon>Dothideomycetes</taxon>
        <taxon>Dothideomycetidae</taxon>
        <taxon>Mycosphaerellales</taxon>
        <taxon>Mycosphaerellaceae</taxon>
        <taxon>Fulvia</taxon>
    </lineage>
</organism>
<reference evidence="2" key="1">
    <citation type="submission" date="2021-12" db="EMBL/GenBank/DDBJ databases">
        <authorList>
            <person name="Zaccaron A."/>
            <person name="Stergiopoulos I."/>
        </authorList>
    </citation>
    <scope>NUCLEOTIDE SEQUENCE</scope>
    <source>
        <strain evidence="2">Race5_Kim</strain>
    </source>
</reference>
<keyword evidence="1" id="KW-0812">Transmembrane</keyword>
<keyword evidence="1" id="KW-1133">Transmembrane helix</keyword>
<reference evidence="2" key="2">
    <citation type="journal article" date="2022" name="Microb. Genom.">
        <title>A chromosome-scale genome assembly of the tomato pathogen Cladosporium fulvum reveals a compartmentalized genome architecture and the presence of a dispensable chromosome.</title>
        <authorList>
            <person name="Zaccaron A.Z."/>
            <person name="Chen L.H."/>
            <person name="Samaras A."/>
            <person name="Stergiopoulos I."/>
        </authorList>
    </citation>
    <scope>NUCLEOTIDE SEQUENCE</scope>
    <source>
        <strain evidence="2">Race5_Kim</strain>
    </source>
</reference>
<protein>
    <recommendedName>
        <fullName evidence="4">Transmembrane protein</fullName>
    </recommendedName>
</protein>
<accession>A0A9Q8P3Q2</accession>
<dbReference type="PANTHER" id="PTHR35041:SF6">
    <property type="entry name" value="FORMYLMETHIONINE DEFORMYLASE-LIKE PROTEIN-RELATED"/>
    <property type="match status" value="1"/>
</dbReference>
<sequence>MCPSHRFTESTMTRKINHLHWQTPTLLLCSFLVGVTLAIGHHCFYQSLHGKEVSAGSISIIGVQATQRQLVSVAGVSIAFVFKASLVLCASVAYIQLFFRANRTRAFTIETLDHWYAALEDVRSLFCISTYYRYPLLTLVALTAWLLPIAAVFAPAAISVTFDQIHPSMTRPLPVPRPAFDSLAFGSYVTNEWTKLSNATSIVLKGPSAEVSRIASAVAAGGNVLPIAPPASNTSWQVTFEAPRLRREDMDLNLRAAIRQNVLQALQESTANTKLYPAYDGSIGPVLSQYMPAYLSWTNASQHDTEVPSVKTSNKWELIAQRYLYDAELSTNLYVGIFPRALNSSSLGPDIFHGKLLDHNEARAERRNQRRTGARNNTG</sequence>
<evidence type="ECO:0008006" key="4">
    <source>
        <dbReference type="Google" id="ProtNLM"/>
    </source>
</evidence>
<feature type="transmembrane region" description="Helical" evidence="1">
    <location>
        <begin position="73"/>
        <end position="95"/>
    </location>
</feature>
<keyword evidence="3" id="KW-1185">Reference proteome</keyword>
<gene>
    <name evidence="2" type="ORF">CLAFUR5_01930</name>
</gene>
<dbReference type="PANTHER" id="PTHR35041">
    <property type="entry name" value="MEDIATOR OF RNA POLYMERASE II TRANSCRIPTION SUBUNIT 1"/>
    <property type="match status" value="1"/>
</dbReference>